<dbReference type="GO" id="GO:0007200">
    <property type="term" value="P:phospholipase C-activating G protein-coupled receptor signaling pathway"/>
    <property type="evidence" value="ECO:0007669"/>
    <property type="project" value="TreeGrafter"/>
</dbReference>
<keyword evidence="5" id="KW-0297">G-protein coupled receptor</keyword>
<evidence type="ECO:0000256" key="3">
    <source>
        <dbReference type="ARBA" id="ARBA00022692"/>
    </source>
</evidence>
<feature type="transmembrane region" description="Helical" evidence="12">
    <location>
        <begin position="198"/>
        <end position="220"/>
    </location>
</feature>
<dbReference type="Gene3D" id="1.20.1070.10">
    <property type="entry name" value="Rhodopsin 7-helix transmembrane proteins"/>
    <property type="match status" value="1"/>
</dbReference>
<keyword evidence="8" id="KW-0675">Receptor</keyword>
<keyword evidence="2" id="KW-0145">Chemotaxis</keyword>
<keyword evidence="4 12" id="KW-1133">Transmembrane helix</keyword>
<name>A0AAN8A9Q8_ELEMC</name>
<keyword evidence="9" id="KW-0807">Transducer</keyword>
<evidence type="ECO:0000256" key="9">
    <source>
        <dbReference type="ARBA" id="ARBA00023224"/>
    </source>
</evidence>
<evidence type="ECO:0000256" key="6">
    <source>
        <dbReference type="ARBA" id="ARBA00023136"/>
    </source>
</evidence>
<feature type="transmembrane region" description="Helical" evidence="12">
    <location>
        <begin position="32"/>
        <end position="53"/>
    </location>
</feature>
<evidence type="ECO:0000313" key="14">
    <source>
        <dbReference type="EMBL" id="KAK5854741.1"/>
    </source>
</evidence>
<comment type="similarity">
    <text evidence="10">Belongs to the chemokine-like receptor (CMKLR) family.</text>
</comment>
<dbReference type="GO" id="GO:0005886">
    <property type="term" value="C:plasma membrane"/>
    <property type="evidence" value="ECO:0007669"/>
    <property type="project" value="TreeGrafter"/>
</dbReference>
<dbReference type="InterPro" id="IPR000276">
    <property type="entry name" value="GPCR_Rhodpsn"/>
</dbReference>
<evidence type="ECO:0000256" key="2">
    <source>
        <dbReference type="ARBA" id="ARBA00022500"/>
    </source>
</evidence>
<evidence type="ECO:0000256" key="4">
    <source>
        <dbReference type="ARBA" id="ARBA00022989"/>
    </source>
</evidence>
<feature type="transmembrane region" description="Helical" evidence="12">
    <location>
        <begin position="65"/>
        <end position="85"/>
    </location>
</feature>
<comment type="subcellular location">
    <subcellularLocation>
        <location evidence="1">Membrane</location>
        <topology evidence="1">Multi-pass membrane protein</topology>
    </subcellularLocation>
</comment>
<keyword evidence="7" id="KW-1015">Disulfide bond</keyword>
<dbReference type="GO" id="GO:0006935">
    <property type="term" value="P:chemotaxis"/>
    <property type="evidence" value="ECO:0007669"/>
    <property type="project" value="UniProtKB-KW"/>
</dbReference>
<dbReference type="PANTHER" id="PTHR24225:SF48">
    <property type="entry name" value="C3A ANAPHYLATOXIN CHEMOTACTIC RECEPTOR-RELATED"/>
    <property type="match status" value="1"/>
</dbReference>
<evidence type="ECO:0000256" key="11">
    <source>
        <dbReference type="SAM" id="MobiDB-lite"/>
    </source>
</evidence>
<dbReference type="Proteomes" id="UP001346869">
    <property type="component" value="Unassembled WGS sequence"/>
</dbReference>
<feature type="transmembrane region" description="Helical" evidence="12">
    <location>
        <begin position="142"/>
        <end position="165"/>
    </location>
</feature>
<evidence type="ECO:0000256" key="12">
    <source>
        <dbReference type="SAM" id="Phobius"/>
    </source>
</evidence>
<organism evidence="14 15">
    <name type="scientific">Eleginops maclovinus</name>
    <name type="common">Patagonian blennie</name>
    <name type="synonym">Eleginus maclovinus</name>
    <dbReference type="NCBI Taxonomy" id="56733"/>
    <lineage>
        <taxon>Eukaryota</taxon>
        <taxon>Metazoa</taxon>
        <taxon>Chordata</taxon>
        <taxon>Craniata</taxon>
        <taxon>Vertebrata</taxon>
        <taxon>Euteleostomi</taxon>
        <taxon>Actinopterygii</taxon>
        <taxon>Neopterygii</taxon>
        <taxon>Teleostei</taxon>
        <taxon>Neoteleostei</taxon>
        <taxon>Acanthomorphata</taxon>
        <taxon>Eupercaria</taxon>
        <taxon>Perciformes</taxon>
        <taxon>Notothenioidei</taxon>
        <taxon>Eleginopidae</taxon>
        <taxon>Eleginops</taxon>
    </lineage>
</organism>
<dbReference type="InterPro" id="IPR000826">
    <property type="entry name" value="Formyl_rcpt-rel"/>
</dbReference>
<dbReference type="SUPFAM" id="SSF81321">
    <property type="entry name" value="Family A G protein-coupled receptor-like"/>
    <property type="match status" value="1"/>
</dbReference>
<evidence type="ECO:0000256" key="8">
    <source>
        <dbReference type="ARBA" id="ARBA00023170"/>
    </source>
</evidence>
<dbReference type="CDD" id="cd14974">
    <property type="entry name" value="7tmA_Anaphylatoxin_R-like"/>
    <property type="match status" value="1"/>
</dbReference>
<reference evidence="14 15" key="2">
    <citation type="journal article" date="2023" name="Mol. Biol. Evol.">
        <title>Genomics of Secondarily Temperate Adaptation in the Only Non-Antarctic Icefish.</title>
        <authorList>
            <person name="Rivera-Colon A.G."/>
            <person name="Rayamajhi N."/>
            <person name="Minhas B.F."/>
            <person name="Madrigal G."/>
            <person name="Bilyk K.T."/>
            <person name="Yoon V."/>
            <person name="Hune M."/>
            <person name="Gregory S."/>
            <person name="Cheng C.H.C."/>
            <person name="Catchen J.M."/>
        </authorList>
    </citation>
    <scope>NUCLEOTIDE SEQUENCE [LARGE SCALE GENOMIC DNA]</scope>
    <source>
        <strain evidence="14">JMC-PN-2008</strain>
    </source>
</reference>
<protein>
    <recommendedName>
        <fullName evidence="13">G-protein coupled receptors family 1 profile domain-containing protein</fullName>
    </recommendedName>
</protein>
<evidence type="ECO:0000256" key="10">
    <source>
        <dbReference type="ARBA" id="ARBA00025736"/>
    </source>
</evidence>
<comment type="caution">
    <text evidence="14">The sequence shown here is derived from an EMBL/GenBank/DDBJ whole genome shotgun (WGS) entry which is preliminary data.</text>
</comment>
<dbReference type="FunFam" id="1.20.1070.10:FF:000034">
    <property type="entry name" value="G-protein coupled receptor 1"/>
    <property type="match status" value="1"/>
</dbReference>
<dbReference type="GO" id="GO:0004875">
    <property type="term" value="F:complement receptor activity"/>
    <property type="evidence" value="ECO:0007669"/>
    <property type="project" value="TreeGrafter"/>
</dbReference>
<feature type="transmembrane region" description="Helical" evidence="12">
    <location>
        <begin position="232"/>
        <end position="255"/>
    </location>
</feature>
<dbReference type="GO" id="GO:0006954">
    <property type="term" value="P:inflammatory response"/>
    <property type="evidence" value="ECO:0007669"/>
    <property type="project" value="TreeGrafter"/>
</dbReference>
<evidence type="ECO:0000256" key="1">
    <source>
        <dbReference type="ARBA" id="ARBA00004141"/>
    </source>
</evidence>
<evidence type="ECO:0000256" key="7">
    <source>
        <dbReference type="ARBA" id="ARBA00023157"/>
    </source>
</evidence>
<sequence>MFLNASFPLLKPSKNDQASIKEAEAIMENISIVLYAVTVLLGIPGNSIVIWVVRFKLKPKVTNVWLVNLAIADLIFCITRIFSLTKNLFFDHWPFGIFICKFNGFFKYANMFCSVFLLAVISVDRALCVWHPVLTKRHRSIWAARVVAFCVWCSAIILSTPYFVYRKVYLGKNNLSKCSLEVKEGNTIAKPILYSIRFLFGFMLPFLVILICYILSAIGIRRTRIAGKSRPLRILASLVAAFFLCWAPYHCLLLVKMVDNKNSVLKIWHPLAKGVAFLNSCVNPLLYFCMGLEVRGRFRHSLARVYSRALADYVEGQVTQSHDQSRDESSGPKHSTAVVAGSSHTIV</sequence>
<accession>A0AAN8A9Q8</accession>
<dbReference type="PRINTS" id="PR00237">
    <property type="entry name" value="GPCRRHODOPSN"/>
</dbReference>
<dbReference type="GO" id="GO:0007204">
    <property type="term" value="P:positive regulation of cytosolic calcium ion concentration"/>
    <property type="evidence" value="ECO:0007669"/>
    <property type="project" value="TreeGrafter"/>
</dbReference>
<keyword evidence="3 12" id="KW-0812">Transmembrane</keyword>
<dbReference type="Pfam" id="PF00001">
    <property type="entry name" value="7tm_1"/>
    <property type="match status" value="1"/>
</dbReference>
<feature type="transmembrane region" description="Helical" evidence="12">
    <location>
        <begin position="275"/>
        <end position="294"/>
    </location>
</feature>
<dbReference type="PROSITE" id="PS50262">
    <property type="entry name" value="G_PROTEIN_RECEP_F1_2"/>
    <property type="match status" value="1"/>
</dbReference>
<proteinExistence type="inferred from homology"/>
<evidence type="ECO:0000313" key="15">
    <source>
        <dbReference type="Proteomes" id="UP001346869"/>
    </source>
</evidence>
<reference evidence="14 15" key="1">
    <citation type="journal article" date="2023" name="Genes (Basel)">
        <title>Chromosome-Level Genome Assembly and Circadian Gene Repertoire of the Patagonia Blennie Eleginops maclovinus-The Closest Ancestral Proxy of Antarctic Cryonotothenioids.</title>
        <authorList>
            <person name="Cheng C.C."/>
            <person name="Rivera-Colon A.G."/>
            <person name="Minhas B.F."/>
            <person name="Wilson L."/>
            <person name="Rayamajhi N."/>
            <person name="Vargas-Chacoff L."/>
            <person name="Catchen J.M."/>
        </authorList>
    </citation>
    <scope>NUCLEOTIDE SEQUENCE [LARGE SCALE GENOMIC DNA]</scope>
    <source>
        <strain evidence="14">JMC-PN-2008</strain>
    </source>
</reference>
<gene>
    <name evidence="14" type="ORF">PBY51_004911</name>
</gene>
<keyword evidence="6 12" id="KW-0472">Membrane</keyword>
<dbReference type="AlphaFoldDB" id="A0AAN8A9Q8"/>
<dbReference type="PANTHER" id="PTHR24225">
    <property type="entry name" value="CHEMOTACTIC RECEPTOR"/>
    <property type="match status" value="1"/>
</dbReference>
<dbReference type="GO" id="GO:0004930">
    <property type="term" value="F:G protein-coupled receptor activity"/>
    <property type="evidence" value="ECO:0007669"/>
    <property type="project" value="UniProtKB-KW"/>
</dbReference>
<evidence type="ECO:0000256" key="5">
    <source>
        <dbReference type="ARBA" id="ARBA00023040"/>
    </source>
</evidence>
<keyword evidence="15" id="KW-1185">Reference proteome</keyword>
<feature type="domain" description="G-protein coupled receptors family 1 profile" evidence="13">
    <location>
        <begin position="45"/>
        <end position="287"/>
    </location>
</feature>
<feature type="transmembrane region" description="Helical" evidence="12">
    <location>
        <begin position="105"/>
        <end position="130"/>
    </location>
</feature>
<dbReference type="EMBL" id="JAUZQC010000018">
    <property type="protein sequence ID" value="KAK5854741.1"/>
    <property type="molecule type" value="Genomic_DNA"/>
</dbReference>
<evidence type="ECO:0000259" key="13">
    <source>
        <dbReference type="PROSITE" id="PS50262"/>
    </source>
</evidence>
<feature type="region of interest" description="Disordered" evidence="11">
    <location>
        <begin position="319"/>
        <end position="347"/>
    </location>
</feature>
<dbReference type="InterPro" id="IPR017452">
    <property type="entry name" value="GPCR_Rhodpsn_7TM"/>
</dbReference>